<feature type="transmembrane region" description="Helical" evidence="1">
    <location>
        <begin position="96"/>
        <end position="122"/>
    </location>
</feature>
<gene>
    <name evidence="2" type="ORF">HMPREF3186_00420</name>
</gene>
<dbReference type="AlphaFoldDB" id="A0A134A3G5"/>
<feature type="transmembrane region" description="Helical" evidence="1">
    <location>
        <begin position="15"/>
        <end position="32"/>
    </location>
</feature>
<sequence>MLFAIEFGKLFRRKFNYLFIIILLLINFAFVYKLDTLATFYDKSILDIIFSLILKVDMVIVIFIMGLNYIYSYREDYISKVNVLLEIRKKKTVRDIFSILANLIYFLVYYVIVIACFVGIIFLRKRNVFEELKTLMLNVNTAGSFATMLVLLFVFANFIFLLALTLFNNTNLAISFSLLYFIGGEVIANMIKSRFSVPAERVDNSVLTIFTKSFNLLNQNITFSLGNFLPLALNMLGLIVVIVIVRLMKKIIG</sequence>
<protein>
    <submittedName>
        <fullName evidence="2">Uncharacterized protein</fullName>
    </submittedName>
</protein>
<dbReference type="EMBL" id="LSDC01000023">
    <property type="protein sequence ID" value="KXB62245.1"/>
    <property type="molecule type" value="Genomic_DNA"/>
</dbReference>
<proteinExistence type="predicted"/>
<dbReference type="Proteomes" id="UP000070355">
    <property type="component" value="Unassembled WGS sequence"/>
</dbReference>
<organism evidence="2 3">
    <name type="scientific">Gemella haemolysans</name>
    <dbReference type="NCBI Taxonomy" id="1379"/>
    <lineage>
        <taxon>Bacteria</taxon>
        <taxon>Bacillati</taxon>
        <taxon>Bacillota</taxon>
        <taxon>Bacilli</taxon>
        <taxon>Bacillales</taxon>
        <taxon>Gemellaceae</taxon>
        <taxon>Gemella</taxon>
    </lineage>
</organism>
<name>A0A134A3G5_9BACL</name>
<dbReference type="PATRIC" id="fig|1379.3.peg.417"/>
<feature type="transmembrane region" description="Helical" evidence="1">
    <location>
        <begin position="142"/>
        <end position="164"/>
    </location>
</feature>
<keyword evidence="1" id="KW-0812">Transmembrane</keyword>
<dbReference type="STRING" id="1379.HMPREF3186_00420"/>
<keyword evidence="1" id="KW-1133">Transmembrane helix</keyword>
<feature type="transmembrane region" description="Helical" evidence="1">
    <location>
        <begin position="228"/>
        <end position="248"/>
    </location>
</feature>
<evidence type="ECO:0000313" key="3">
    <source>
        <dbReference type="Proteomes" id="UP000070355"/>
    </source>
</evidence>
<feature type="transmembrane region" description="Helical" evidence="1">
    <location>
        <begin position="171"/>
        <end position="191"/>
    </location>
</feature>
<comment type="caution">
    <text evidence="2">The sequence shown here is derived from an EMBL/GenBank/DDBJ whole genome shotgun (WGS) entry which is preliminary data.</text>
</comment>
<reference evidence="3" key="1">
    <citation type="submission" date="2016-01" db="EMBL/GenBank/DDBJ databases">
        <authorList>
            <person name="Mitreva M."/>
            <person name="Pepin K.H."/>
            <person name="Mihindukulasuriya K.A."/>
            <person name="Fulton R."/>
            <person name="Fronick C."/>
            <person name="O'Laughlin M."/>
            <person name="Miner T."/>
            <person name="Herter B."/>
            <person name="Rosa B.A."/>
            <person name="Cordes M."/>
            <person name="Tomlinson C."/>
            <person name="Wollam A."/>
            <person name="Palsikar V.B."/>
            <person name="Mardis E.R."/>
            <person name="Wilson R.K."/>
        </authorList>
    </citation>
    <scope>NUCLEOTIDE SEQUENCE [LARGE SCALE GENOMIC DNA]</scope>
    <source>
        <strain evidence="3">DNF01167</strain>
    </source>
</reference>
<evidence type="ECO:0000313" key="2">
    <source>
        <dbReference type="EMBL" id="KXB62245.1"/>
    </source>
</evidence>
<evidence type="ECO:0000256" key="1">
    <source>
        <dbReference type="SAM" id="Phobius"/>
    </source>
</evidence>
<accession>A0A134A3G5</accession>
<keyword evidence="1" id="KW-0472">Membrane</keyword>
<feature type="transmembrane region" description="Helical" evidence="1">
    <location>
        <begin position="44"/>
        <end position="71"/>
    </location>
</feature>
<dbReference type="RefSeq" id="WP_060913703.1">
    <property type="nucleotide sequence ID" value="NZ_JAGZGJ010000007.1"/>
</dbReference>